<evidence type="ECO:0000256" key="2">
    <source>
        <dbReference type="ARBA" id="ARBA00004429"/>
    </source>
</evidence>
<dbReference type="GO" id="GO:0000155">
    <property type="term" value="F:phosphorelay sensor kinase activity"/>
    <property type="evidence" value="ECO:0007669"/>
    <property type="project" value="InterPro"/>
</dbReference>
<gene>
    <name evidence="18" type="ordered locus">Rfer_3645</name>
</gene>
<evidence type="ECO:0000256" key="13">
    <source>
        <dbReference type="ARBA" id="ARBA00023012"/>
    </source>
</evidence>
<evidence type="ECO:0000313" key="19">
    <source>
        <dbReference type="Proteomes" id="UP000008332"/>
    </source>
</evidence>
<feature type="domain" description="Histidine kinase" evidence="16">
    <location>
        <begin position="240"/>
        <end position="439"/>
    </location>
</feature>
<dbReference type="Pfam" id="PF00672">
    <property type="entry name" value="HAMP"/>
    <property type="match status" value="1"/>
</dbReference>
<dbReference type="CDD" id="cd06225">
    <property type="entry name" value="HAMP"/>
    <property type="match status" value="1"/>
</dbReference>
<dbReference type="STRING" id="338969.Rfer_3645"/>
<dbReference type="InterPro" id="IPR003594">
    <property type="entry name" value="HATPase_dom"/>
</dbReference>
<keyword evidence="11" id="KW-0067">ATP-binding</keyword>
<evidence type="ECO:0000256" key="1">
    <source>
        <dbReference type="ARBA" id="ARBA00000085"/>
    </source>
</evidence>
<evidence type="ECO:0000256" key="9">
    <source>
        <dbReference type="ARBA" id="ARBA00022741"/>
    </source>
</evidence>
<dbReference type="PROSITE" id="PS50885">
    <property type="entry name" value="HAMP"/>
    <property type="match status" value="1"/>
</dbReference>
<keyword evidence="6" id="KW-0597">Phosphoprotein</keyword>
<dbReference type="CDD" id="cd00075">
    <property type="entry name" value="HATPase"/>
    <property type="match status" value="1"/>
</dbReference>
<dbReference type="AlphaFoldDB" id="Q21SA6"/>
<evidence type="ECO:0000256" key="4">
    <source>
        <dbReference type="ARBA" id="ARBA00022475"/>
    </source>
</evidence>
<evidence type="ECO:0000256" key="6">
    <source>
        <dbReference type="ARBA" id="ARBA00022553"/>
    </source>
</evidence>
<dbReference type="PROSITE" id="PS50109">
    <property type="entry name" value="HIS_KIN"/>
    <property type="match status" value="1"/>
</dbReference>
<dbReference type="InterPro" id="IPR036097">
    <property type="entry name" value="HisK_dim/P_sf"/>
</dbReference>
<reference evidence="19" key="1">
    <citation type="submission" date="2006-02" db="EMBL/GenBank/DDBJ databases">
        <title>Complete sequence of chromosome of Rhodoferax ferrireducens DSM 15236.</title>
        <authorList>
            <person name="Copeland A."/>
            <person name="Lucas S."/>
            <person name="Lapidus A."/>
            <person name="Barry K."/>
            <person name="Detter J.C."/>
            <person name="Glavina del Rio T."/>
            <person name="Hammon N."/>
            <person name="Israni S."/>
            <person name="Pitluck S."/>
            <person name="Brettin T."/>
            <person name="Bruce D."/>
            <person name="Han C."/>
            <person name="Tapia R."/>
            <person name="Gilna P."/>
            <person name="Kiss H."/>
            <person name="Schmutz J."/>
            <person name="Larimer F."/>
            <person name="Land M."/>
            <person name="Kyrpides N."/>
            <person name="Ivanova N."/>
            <person name="Richardson P."/>
        </authorList>
    </citation>
    <scope>NUCLEOTIDE SEQUENCE [LARGE SCALE GENOMIC DNA]</scope>
    <source>
        <strain evidence="19">ATCC BAA-621 / DSM 15236 / T118</strain>
    </source>
</reference>
<dbReference type="InterPro" id="IPR004358">
    <property type="entry name" value="Sig_transdc_His_kin-like_C"/>
</dbReference>
<evidence type="ECO:0000256" key="3">
    <source>
        <dbReference type="ARBA" id="ARBA00012438"/>
    </source>
</evidence>
<evidence type="ECO:0000256" key="11">
    <source>
        <dbReference type="ARBA" id="ARBA00022840"/>
    </source>
</evidence>
<proteinExistence type="predicted"/>
<dbReference type="Gene3D" id="1.10.287.130">
    <property type="match status" value="1"/>
</dbReference>
<feature type="domain" description="HAMP" evidence="17">
    <location>
        <begin position="180"/>
        <end position="232"/>
    </location>
</feature>
<evidence type="ECO:0000256" key="10">
    <source>
        <dbReference type="ARBA" id="ARBA00022777"/>
    </source>
</evidence>
<dbReference type="Pfam" id="PF02518">
    <property type="entry name" value="HATPase_c"/>
    <property type="match status" value="1"/>
</dbReference>
<evidence type="ECO:0000259" key="17">
    <source>
        <dbReference type="PROSITE" id="PS50885"/>
    </source>
</evidence>
<sequence>MSWRAWPSSLFVRMALILLLGLLVAQGLSFWLQWGERATVVSQARGQNFADRMAEVVRALEATAPAERSAALATMPHGDWQVTLITEDQVSQNPPRGAIGAMLSARLGSAREVRPLGGAAGMGMMHGNMPRGFDVRLQGGQWLRFSGARQLDTPALPRDLILRLAVTLMIVTAVAMLAVRQATQPLKQLAQAADTLGRDLDAPALAEEGPTETRRAAQAFNRMQARIKRLVNERSRALAAVSHDLRTPLTRLRLRAELVDDETLRDQMAADLDDMAAMIDATLDYLRGLQASEAVRPIDINALLASMSEDALALGRPTSIQGQALAPYTGRLLALRRALQNLIDNAIKYGACAHLRVEDDANELRIMVEDEGPGIEPHELARVTEPYYRPDASRSSATGGVGLGLSIAKDIALLHGGDLVLVNRAQGGLCATLKLPRLAGAAA</sequence>
<dbReference type="InterPro" id="IPR003661">
    <property type="entry name" value="HisK_dim/P_dom"/>
</dbReference>
<evidence type="ECO:0000256" key="15">
    <source>
        <dbReference type="SAM" id="Phobius"/>
    </source>
</evidence>
<dbReference type="EC" id="2.7.13.3" evidence="3"/>
<dbReference type="Pfam" id="PF00512">
    <property type="entry name" value="HisKA"/>
    <property type="match status" value="1"/>
</dbReference>
<dbReference type="InterPro" id="IPR005467">
    <property type="entry name" value="His_kinase_dom"/>
</dbReference>
<dbReference type="InterPro" id="IPR036890">
    <property type="entry name" value="HATPase_C_sf"/>
</dbReference>
<evidence type="ECO:0000259" key="16">
    <source>
        <dbReference type="PROSITE" id="PS50109"/>
    </source>
</evidence>
<evidence type="ECO:0000313" key="18">
    <source>
        <dbReference type="EMBL" id="ABD71347.1"/>
    </source>
</evidence>
<keyword evidence="9" id="KW-0547">Nucleotide-binding</keyword>
<dbReference type="SMART" id="SM00304">
    <property type="entry name" value="HAMP"/>
    <property type="match status" value="1"/>
</dbReference>
<dbReference type="GO" id="GO:0005886">
    <property type="term" value="C:plasma membrane"/>
    <property type="evidence" value="ECO:0007669"/>
    <property type="project" value="UniProtKB-SubCell"/>
</dbReference>
<name>Q21SA6_ALBFT</name>
<dbReference type="HOGENOM" id="CLU_000445_89_27_4"/>
<keyword evidence="12 15" id="KW-1133">Transmembrane helix</keyword>
<dbReference type="GO" id="GO:0005524">
    <property type="term" value="F:ATP binding"/>
    <property type="evidence" value="ECO:0007669"/>
    <property type="project" value="UniProtKB-KW"/>
</dbReference>
<dbReference type="EMBL" id="CP000267">
    <property type="protein sequence ID" value="ABD71347.1"/>
    <property type="molecule type" value="Genomic_DNA"/>
</dbReference>
<dbReference type="Gene3D" id="3.30.565.10">
    <property type="entry name" value="Histidine kinase-like ATPase, C-terminal domain"/>
    <property type="match status" value="1"/>
</dbReference>
<dbReference type="Proteomes" id="UP000008332">
    <property type="component" value="Chromosome"/>
</dbReference>
<feature type="transmembrane region" description="Helical" evidence="15">
    <location>
        <begin position="160"/>
        <end position="179"/>
    </location>
</feature>
<keyword evidence="10 18" id="KW-0418">Kinase</keyword>
<comment type="catalytic activity">
    <reaction evidence="1">
        <text>ATP + protein L-histidine = ADP + protein N-phospho-L-histidine.</text>
        <dbReference type="EC" id="2.7.13.3"/>
    </reaction>
</comment>
<evidence type="ECO:0000256" key="12">
    <source>
        <dbReference type="ARBA" id="ARBA00022989"/>
    </source>
</evidence>
<dbReference type="CDD" id="cd00082">
    <property type="entry name" value="HisKA"/>
    <property type="match status" value="1"/>
</dbReference>
<accession>Q21SA6</accession>
<dbReference type="SUPFAM" id="SSF55874">
    <property type="entry name" value="ATPase domain of HSP90 chaperone/DNA topoisomerase II/histidine kinase"/>
    <property type="match status" value="1"/>
</dbReference>
<keyword evidence="5" id="KW-0997">Cell inner membrane</keyword>
<keyword evidence="7" id="KW-0808">Transferase</keyword>
<evidence type="ECO:0000256" key="7">
    <source>
        <dbReference type="ARBA" id="ARBA00022679"/>
    </source>
</evidence>
<organism evidence="18 19">
    <name type="scientific">Albidiferax ferrireducens (strain ATCC BAA-621 / DSM 15236 / T118)</name>
    <name type="common">Rhodoferax ferrireducens</name>
    <dbReference type="NCBI Taxonomy" id="338969"/>
    <lineage>
        <taxon>Bacteria</taxon>
        <taxon>Pseudomonadati</taxon>
        <taxon>Pseudomonadota</taxon>
        <taxon>Betaproteobacteria</taxon>
        <taxon>Burkholderiales</taxon>
        <taxon>Comamonadaceae</taxon>
        <taxon>Rhodoferax</taxon>
    </lineage>
</organism>
<dbReference type="SMART" id="SM00387">
    <property type="entry name" value="HATPase_c"/>
    <property type="match status" value="1"/>
</dbReference>
<keyword evidence="19" id="KW-1185">Reference proteome</keyword>
<protein>
    <recommendedName>
        <fullName evidence="3">histidine kinase</fullName>
        <ecNumber evidence="3">2.7.13.3</ecNumber>
    </recommendedName>
</protein>
<keyword evidence="4" id="KW-1003">Cell membrane</keyword>
<keyword evidence="8 15" id="KW-0812">Transmembrane</keyword>
<dbReference type="KEGG" id="rfr:Rfer_3645"/>
<evidence type="ECO:0000256" key="8">
    <source>
        <dbReference type="ARBA" id="ARBA00022692"/>
    </source>
</evidence>
<keyword evidence="13" id="KW-0902">Two-component regulatory system</keyword>
<dbReference type="PANTHER" id="PTHR44936">
    <property type="entry name" value="SENSOR PROTEIN CREC"/>
    <property type="match status" value="1"/>
</dbReference>
<dbReference type="eggNOG" id="COG0642">
    <property type="taxonomic scope" value="Bacteria"/>
</dbReference>
<dbReference type="InterPro" id="IPR003660">
    <property type="entry name" value="HAMP_dom"/>
</dbReference>
<dbReference type="PANTHER" id="PTHR44936:SF5">
    <property type="entry name" value="SENSOR HISTIDINE KINASE ENVZ"/>
    <property type="match status" value="1"/>
</dbReference>
<evidence type="ECO:0000256" key="14">
    <source>
        <dbReference type="ARBA" id="ARBA00023136"/>
    </source>
</evidence>
<dbReference type="PRINTS" id="PR00344">
    <property type="entry name" value="BCTRLSENSOR"/>
</dbReference>
<dbReference type="OrthoDB" id="9804645at2"/>
<dbReference type="InterPro" id="IPR050980">
    <property type="entry name" value="2C_sensor_his_kinase"/>
</dbReference>
<keyword evidence="14 15" id="KW-0472">Membrane</keyword>
<evidence type="ECO:0000256" key="5">
    <source>
        <dbReference type="ARBA" id="ARBA00022519"/>
    </source>
</evidence>
<dbReference type="SUPFAM" id="SSF47384">
    <property type="entry name" value="Homodimeric domain of signal transducing histidine kinase"/>
    <property type="match status" value="1"/>
</dbReference>
<comment type="subcellular location">
    <subcellularLocation>
        <location evidence="2">Cell inner membrane</location>
        <topology evidence="2">Multi-pass membrane protein</topology>
    </subcellularLocation>
</comment>
<dbReference type="SMART" id="SM00388">
    <property type="entry name" value="HisKA"/>
    <property type="match status" value="1"/>
</dbReference>